<dbReference type="InterPro" id="IPR026265">
    <property type="entry name" value="LptC"/>
</dbReference>
<evidence type="ECO:0000256" key="3">
    <source>
        <dbReference type="ARBA" id="ARBA00022692"/>
    </source>
</evidence>
<dbReference type="EMBL" id="PGEX01000001">
    <property type="protein sequence ID" value="PJJ41296.1"/>
    <property type="molecule type" value="Genomic_DNA"/>
</dbReference>
<dbReference type="AlphaFoldDB" id="A0A2M9A6F3"/>
<reference evidence="8 9" key="1">
    <citation type="submission" date="2017-11" db="EMBL/GenBank/DDBJ databases">
        <title>Animal gut microbial communities from fecal samples from Wisconsin, USA.</title>
        <authorList>
            <person name="Neumann A."/>
        </authorList>
    </citation>
    <scope>NUCLEOTIDE SEQUENCE [LARGE SCALE GENOMIC DNA]</scope>
    <source>
        <strain evidence="8 9">UWS3</strain>
    </source>
</reference>
<keyword evidence="9" id="KW-1185">Reference proteome</keyword>
<keyword evidence="4" id="KW-1133">Transmembrane helix</keyword>
<dbReference type="GO" id="GO:0005886">
    <property type="term" value="C:plasma membrane"/>
    <property type="evidence" value="ECO:0007669"/>
    <property type="project" value="InterPro"/>
</dbReference>
<comment type="caution">
    <text evidence="8">The sequence shown here is derived from an EMBL/GenBank/DDBJ whole genome shotgun (WGS) entry which is preliminary data.</text>
</comment>
<evidence type="ECO:0000256" key="1">
    <source>
        <dbReference type="ARBA" id="ARBA00022475"/>
    </source>
</evidence>
<dbReference type="GO" id="GO:0015221">
    <property type="term" value="F:lipopolysaccharide transmembrane transporter activity"/>
    <property type="evidence" value="ECO:0007669"/>
    <property type="project" value="InterPro"/>
</dbReference>
<sequence>MAYFLLGNLKHLRRTLALSACIFLTILSTACEDAEENSPPPGFEAVERPTMLFTDTTLLDFYEKEKLSWKVKTAYLERWGSTEKIFAKPILVDIFDSAGERSAFLRADSGTLDSKMNYVYAYGHVYALTPKGASVRADSLLWNKKDNLVKTESYVRVVSEDGDVLQGKGFVSDAKMENWHILSDVTGIFQDAARRLKEEDNKQSENIVEDVPAPHRPPVQKQPVPNKAVPGGRK</sequence>
<protein>
    <submittedName>
        <fullName evidence="8">LPS export ABC transporter protein LptC</fullName>
    </submittedName>
</protein>
<evidence type="ECO:0000256" key="4">
    <source>
        <dbReference type="ARBA" id="ARBA00022989"/>
    </source>
</evidence>
<evidence type="ECO:0000256" key="5">
    <source>
        <dbReference type="ARBA" id="ARBA00023136"/>
    </source>
</evidence>
<dbReference type="Pfam" id="PF06835">
    <property type="entry name" value="LptC"/>
    <property type="match status" value="1"/>
</dbReference>
<evidence type="ECO:0000256" key="2">
    <source>
        <dbReference type="ARBA" id="ARBA00022519"/>
    </source>
</evidence>
<feature type="signal peptide" evidence="7">
    <location>
        <begin position="1"/>
        <end position="30"/>
    </location>
</feature>
<dbReference type="PANTHER" id="PTHR37481">
    <property type="entry name" value="LIPOPOLYSACCHARIDE EXPORT SYSTEM PROTEIN LPTC"/>
    <property type="match status" value="1"/>
</dbReference>
<dbReference type="NCBIfam" id="TIGR04409">
    <property type="entry name" value="LptC_YrbK"/>
    <property type="match status" value="1"/>
</dbReference>
<dbReference type="GO" id="GO:0017089">
    <property type="term" value="F:glycolipid transfer activity"/>
    <property type="evidence" value="ECO:0007669"/>
    <property type="project" value="TreeGrafter"/>
</dbReference>
<keyword evidence="7" id="KW-0732">Signal</keyword>
<evidence type="ECO:0000256" key="7">
    <source>
        <dbReference type="SAM" id="SignalP"/>
    </source>
</evidence>
<accession>A0A2M9A6F3</accession>
<evidence type="ECO:0000256" key="6">
    <source>
        <dbReference type="SAM" id="MobiDB-lite"/>
    </source>
</evidence>
<evidence type="ECO:0000313" key="9">
    <source>
        <dbReference type="Proteomes" id="UP000231134"/>
    </source>
</evidence>
<dbReference type="PANTHER" id="PTHR37481:SF1">
    <property type="entry name" value="LIPOPOLYSACCHARIDE EXPORT SYSTEM PROTEIN LPTC"/>
    <property type="match status" value="1"/>
</dbReference>
<dbReference type="Proteomes" id="UP000231134">
    <property type="component" value="Unassembled WGS sequence"/>
</dbReference>
<gene>
    <name evidence="8" type="ORF">BGX16_1258</name>
</gene>
<evidence type="ECO:0000313" key="8">
    <source>
        <dbReference type="EMBL" id="PJJ41296.1"/>
    </source>
</evidence>
<dbReference type="Gene3D" id="2.60.450.10">
    <property type="entry name" value="Lipopolysaccharide (LPS) transport protein A like domain"/>
    <property type="match status" value="1"/>
</dbReference>
<keyword evidence="5" id="KW-0472">Membrane</keyword>
<feature type="chain" id="PRO_5014754060" evidence="7">
    <location>
        <begin position="31"/>
        <end position="234"/>
    </location>
</feature>
<dbReference type="RefSeq" id="WP_100425285.1">
    <property type="nucleotide sequence ID" value="NZ_JAQXKX010000005.1"/>
</dbReference>
<keyword evidence="1" id="KW-1003">Cell membrane</keyword>
<feature type="region of interest" description="Disordered" evidence="6">
    <location>
        <begin position="199"/>
        <end position="234"/>
    </location>
</feature>
<keyword evidence="3" id="KW-0812">Transmembrane</keyword>
<dbReference type="InterPro" id="IPR010664">
    <property type="entry name" value="LipoPS_assembly_LptC-rel"/>
</dbReference>
<dbReference type="OrthoDB" id="9810764at2"/>
<proteinExistence type="predicted"/>
<dbReference type="InterPro" id="IPR052363">
    <property type="entry name" value="LPS_export_LptC"/>
</dbReference>
<keyword evidence="2" id="KW-0997">Cell inner membrane</keyword>
<dbReference type="GO" id="GO:0030288">
    <property type="term" value="C:outer membrane-bounded periplasmic space"/>
    <property type="evidence" value="ECO:0007669"/>
    <property type="project" value="TreeGrafter"/>
</dbReference>
<name>A0A2M9A6F3_9BACT</name>
<organism evidence="8 9">
    <name type="scientific">Hallerella succinigenes</name>
    <dbReference type="NCBI Taxonomy" id="1896222"/>
    <lineage>
        <taxon>Bacteria</taxon>
        <taxon>Pseudomonadati</taxon>
        <taxon>Fibrobacterota</taxon>
        <taxon>Fibrobacteria</taxon>
        <taxon>Fibrobacterales</taxon>
        <taxon>Fibrobacteraceae</taxon>
        <taxon>Hallerella</taxon>
    </lineage>
</organism>